<evidence type="ECO:0000256" key="1">
    <source>
        <dbReference type="ARBA" id="ARBA00006249"/>
    </source>
</evidence>
<evidence type="ECO:0000256" key="3">
    <source>
        <dbReference type="ARBA" id="ARBA00022723"/>
    </source>
</evidence>
<evidence type="ECO:0000256" key="2">
    <source>
        <dbReference type="ARBA" id="ARBA00022487"/>
    </source>
</evidence>
<protein>
    <recommendedName>
        <fullName evidence="8">Carboxylic ester hydrolase</fullName>
        <ecNumber evidence="8">3.1.1.-</ecNumber>
    </recommendedName>
</protein>
<keyword evidence="3" id="KW-0479">Metal-binding</keyword>
<evidence type="ECO:0000313" key="9">
    <source>
        <dbReference type="EMBL" id="KAG8631680.1"/>
    </source>
</evidence>
<dbReference type="Proteomes" id="UP000809789">
    <property type="component" value="Unassembled WGS sequence"/>
</dbReference>
<dbReference type="InterPro" id="IPR011118">
    <property type="entry name" value="Tannase/feruloyl_esterase"/>
</dbReference>
<feature type="chain" id="PRO_5035488572" description="Carboxylic ester hydrolase" evidence="8">
    <location>
        <begin position="22"/>
        <end position="686"/>
    </location>
</feature>
<organism evidence="9 10">
    <name type="scientific">Elsinoe batatas</name>
    <dbReference type="NCBI Taxonomy" id="2601811"/>
    <lineage>
        <taxon>Eukaryota</taxon>
        <taxon>Fungi</taxon>
        <taxon>Dikarya</taxon>
        <taxon>Ascomycota</taxon>
        <taxon>Pezizomycotina</taxon>
        <taxon>Dothideomycetes</taxon>
        <taxon>Dothideomycetidae</taxon>
        <taxon>Myriangiales</taxon>
        <taxon>Elsinoaceae</taxon>
        <taxon>Elsinoe</taxon>
    </lineage>
</organism>
<keyword evidence="4 8" id="KW-0732">Signal</keyword>
<dbReference type="PANTHER" id="PTHR33938:SF16">
    <property type="entry name" value="CARBOXYLIC ESTER HYDROLASE"/>
    <property type="match status" value="1"/>
</dbReference>
<dbReference type="InterPro" id="IPR029058">
    <property type="entry name" value="AB_hydrolase_fold"/>
</dbReference>
<evidence type="ECO:0000256" key="4">
    <source>
        <dbReference type="ARBA" id="ARBA00022729"/>
    </source>
</evidence>
<name>A0A8K0PGS3_9PEZI</name>
<keyword evidence="10" id="KW-1185">Reference proteome</keyword>
<keyword evidence="5 8" id="KW-0378">Hydrolase</keyword>
<evidence type="ECO:0000256" key="7">
    <source>
        <dbReference type="ARBA" id="ARBA00023157"/>
    </source>
</evidence>
<reference evidence="9" key="1">
    <citation type="submission" date="2021-07" db="EMBL/GenBank/DDBJ databases">
        <title>Elsinoe batatas strain:CRI-CJ2 Genome sequencing and assembly.</title>
        <authorList>
            <person name="Huang L."/>
        </authorList>
    </citation>
    <scope>NUCLEOTIDE SEQUENCE</scope>
    <source>
        <strain evidence="9">CRI-CJ2</strain>
    </source>
</reference>
<dbReference type="OrthoDB" id="3039123at2759"/>
<comment type="similarity">
    <text evidence="1 8">Belongs to the tannase family.</text>
</comment>
<dbReference type="AlphaFoldDB" id="A0A8K0PGS3"/>
<comment type="caution">
    <text evidence="9">The sequence shown here is derived from an EMBL/GenBank/DDBJ whole genome shotgun (WGS) entry which is preliminary data.</text>
</comment>
<evidence type="ECO:0000256" key="6">
    <source>
        <dbReference type="ARBA" id="ARBA00022837"/>
    </source>
</evidence>
<gene>
    <name evidence="9" type="ORF">KVT40_000820</name>
</gene>
<accession>A0A8K0PGS3</accession>
<dbReference type="PANTHER" id="PTHR33938">
    <property type="entry name" value="FERULOYL ESTERASE B-RELATED"/>
    <property type="match status" value="1"/>
</dbReference>
<keyword evidence="6" id="KW-0106">Calcium</keyword>
<evidence type="ECO:0000256" key="5">
    <source>
        <dbReference type="ARBA" id="ARBA00022801"/>
    </source>
</evidence>
<sequence length="686" mass="73834">MQKTLALITGLCAASSAATRADLCTTSHVETSVPADGDISGITIDTSSISAAPVYNTSVTGQDFYPDAIFDYCNISFAYSHNGRDDQVLLQYWLPSPANFQNRYLATGGGGFAISSKTQSLPGGIIYGAAAGTTDGGFGGFNVNLDQVFLLANGTINYEALYMFGYRGIGEATEIGLALTKNFYNTSDKVYAYYQGCSEGGREGWSQVQKYGSLYDGVIAGAPAFRYGQQQVNHLTSNVIEKTIGYYPPPCEFEAILNATIAFCDPLDGLTDGVVSRTDLCLLHFDINSTIGIPYTCSATSGGGNPFGPGGGVALPAQNGTVTTQAAAVVSAIIAGLHDTSGKLAYISYQPSSGFSDAQTSYNINTSTWGLSISSFGGEWAANGTLSSLDGVTYDNLRDWMQLGWQRYEDVLQTTWPDVSEFRDNGGKVLTFHGESDDSIPAGSSVHYHESVRGIMYPELDFNASTDALGEWYRLFLVPGAAHCSPNSDQPNGPFPQTNLAVLIDWVEKWVVPVTLNATALQRENKGDNARICAWPLRPLWSEGEIGCVYDQESVDTWMYEFDACKLPLYWVGEGKWEGGGIWGGVMGWVEVVGGVQTYCIVHHGSAKLLLRNDSRQPGCKCGHLLAIPQAILVIILVLTIKHWCCAEKIPGVSCDVFDQLRPTSPASQHLYHESNIISGDVARLG</sequence>
<dbReference type="EC" id="3.1.1.-" evidence="8"/>
<keyword evidence="2" id="KW-0719">Serine esterase</keyword>
<dbReference type="EMBL" id="JAESVG020000001">
    <property type="protein sequence ID" value="KAG8631680.1"/>
    <property type="molecule type" value="Genomic_DNA"/>
</dbReference>
<dbReference type="Pfam" id="PF07519">
    <property type="entry name" value="Tannase"/>
    <property type="match status" value="1"/>
</dbReference>
<evidence type="ECO:0000256" key="8">
    <source>
        <dbReference type="RuleBase" id="RU361238"/>
    </source>
</evidence>
<keyword evidence="7" id="KW-1015">Disulfide bond</keyword>
<feature type="signal peptide" evidence="8">
    <location>
        <begin position="1"/>
        <end position="21"/>
    </location>
</feature>
<dbReference type="GO" id="GO:0030600">
    <property type="term" value="F:feruloyl esterase activity"/>
    <property type="evidence" value="ECO:0007669"/>
    <property type="project" value="UniProtKB-ARBA"/>
</dbReference>
<evidence type="ECO:0000313" key="10">
    <source>
        <dbReference type="Proteomes" id="UP000809789"/>
    </source>
</evidence>
<proteinExistence type="inferred from homology"/>
<dbReference type="GO" id="GO:0046872">
    <property type="term" value="F:metal ion binding"/>
    <property type="evidence" value="ECO:0007669"/>
    <property type="project" value="UniProtKB-KW"/>
</dbReference>
<dbReference type="SUPFAM" id="SSF53474">
    <property type="entry name" value="alpha/beta-Hydrolases"/>
    <property type="match status" value="1"/>
</dbReference>